<evidence type="ECO:0000313" key="1">
    <source>
        <dbReference type="EMBL" id="GIF82157.1"/>
    </source>
</evidence>
<dbReference type="Proteomes" id="UP000601223">
    <property type="component" value="Unassembled WGS sequence"/>
</dbReference>
<comment type="caution">
    <text evidence="1">The sequence shown here is derived from an EMBL/GenBank/DDBJ whole genome shotgun (WGS) entry which is preliminary data.</text>
</comment>
<accession>A0A8J3JC57</accession>
<keyword evidence="2" id="KW-1185">Reference proteome</keyword>
<protein>
    <submittedName>
        <fullName evidence="1">Uncharacterized protein</fullName>
    </submittedName>
</protein>
<dbReference type="RefSeq" id="WP_203746970.1">
    <property type="nucleotide sequence ID" value="NZ_BONF01000018.1"/>
</dbReference>
<sequence>MSHSGDAGTGRPAPYGEDVAQIVHLFACLAYENTAPPEAESEAGPEYRAGLTHGRLVEQELVARIAAMAAGRSREPVHIPYDGARAADSEFRRGTAAGRRLVHEALLVSHRMIMGESCPSCGQSGPGGHAAHCRHS</sequence>
<dbReference type="AlphaFoldDB" id="A0A8J3JC57"/>
<organism evidence="1 2">
    <name type="scientific">Catellatospora bangladeshensis</name>
    <dbReference type="NCBI Taxonomy" id="310355"/>
    <lineage>
        <taxon>Bacteria</taxon>
        <taxon>Bacillati</taxon>
        <taxon>Actinomycetota</taxon>
        <taxon>Actinomycetes</taxon>
        <taxon>Micromonosporales</taxon>
        <taxon>Micromonosporaceae</taxon>
        <taxon>Catellatospora</taxon>
    </lineage>
</organism>
<gene>
    <name evidence="1" type="ORF">Cba03nite_35060</name>
</gene>
<name>A0A8J3JC57_9ACTN</name>
<proteinExistence type="predicted"/>
<evidence type="ECO:0000313" key="2">
    <source>
        <dbReference type="Proteomes" id="UP000601223"/>
    </source>
</evidence>
<reference evidence="1 2" key="1">
    <citation type="submission" date="2021-01" db="EMBL/GenBank/DDBJ databases">
        <title>Whole genome shotgun sequence of Catellatospora bangladeshensis NBRC 107357.</title>
        <authorList>
            <person name="Komaki H."/>
            <person name="Tamura T."/>
        </authorList>
    </citation>
    <scope>NUCLEOTIDE SEQUENCE [LARGE SCALE GENOMIC DNA]</scope>
    <source>
        <strain evidence="1 2">NBRC 107357</strain>
    </source>
</reference>
<dbReference type="EMBL" id="BONF01000018">
    <property type="protein sequence ID" value="GIF82157.1"/>
    <property type="molecule type" value="Genomic_DNA"/>
</dbReference>